<dbReference type="RefSeq" id="WP_013566450.1">
    <property type="nucleotide sequence ID" value="NC_014962.1"/>
</dbReference>
<dbReference type="EC" id="4.2.1.19" evidence="6 7"/>
<dbReference type="InParanoid" id="E8QYH9"/>
<dbReference type="eggNOG" id="COG0131">
    <property type="taxonomic scope" value="Bacteria"/>
</dbReference>
<dbReference type="PANTHER" id="PTHR23133">
    <property type="entry name" value="IMIDAZOLEGLYCEROL-PHOSPHATE DEHYDRATASE HIS7"/>
    <property type="match status" value="1"/>
</dbReference>
<evidence type="ECO:0000256" key="1">
    <source>
        <dbReference type="ARBA" id="ARBA00005047"/>
    </source>
</evidence>
<evidence type="ECO:0000313" key="9">
    <source>
        <dbReference type="EMBL" id="ADV64162.1"/>
    </source>
</evidence>
<keyword evidence="10" id="KW-1185">Reference proteome</keyword>
<dbReference type="PROSITE" id="PS00955">
    <property type="entry name" value="IGP_DEHYDRATASE_2"/>
    <property type="match status" value="1"/>
</dbReference>
<organism evidence="9 10">
    <name type="scientific">Isosphaera pallida (strain ATCC 43644 / DSM 9630 / IS1B)</name>
    <dbReference type="NCBI Taxonomy" id="575540"/>
    <lineage>
        <taxon>Bacteria</taxon>
        <taxon>Pseudomonadati</taxon>
        <taxon>Planctomycetota</taxon>
        <taxon>Planctomycetia</taxon>
        <taxon>Isosphaerales</taxon>
        <taxon>Isosphaeraceae</taxon>
        <taxon>Isosphaera</taxon>
    </lineage>
</organism>
<dbReference type="InterPro" id="IPR020565">
    <property type="entry name" value="ImidazoleglycerP_deHydtase_CS"/>
</dbReference>
<dbReference type="NCBIfam" id="NF002114">
    <property type="entry name" value="PRK00951.2-4"/>
    <property type="match status" value="1"/>
</dbReference>
<gene>
    <name evidence="6" type="primary">hisB</name>
    <name evidence="9" type="ordered locus">Isop_3605</name>
</gene>
<dbReference type="FunCoup" id="E8QYH9">
    <property type="interactions" value="354"/>
</dbReference>
<dbReference type="STRING" id="575540.Isop_3605"/>
<dbReference type="HOGENOM" id="CLU_044308_3_0_0"/>
<reference evidence="9 10" key="1">
    <citation type="journal article" date="2011" name="Stand. Genomic Sci.">
        <title>Complete genome sequence of Isosphaera pallida type strain (IS1B).</title>
        <authorList>
            <consortium name="US DOE Joint Genome Institute (JGI-PGF)"/>
            <person name="Goker M."/>
            <person name="Cleland D."/>
            <person name="Saunders E."/>
            <person name="Lapidus A."/>
            <person name="Nolan M."/>
            <person name="Lucas S."/>
            <person name="Hammon N."/>
            <person name="Deshpande S."/>
            <person name="Cheng J.F."/>
            <person name="Tapia R."/>
            <person name="Han C."/>
            <person name="Goodwin L."/>
            <person name="Pitluck S."/>
            <person name="Liolios K."/>
            <person name="Pagani I."/>
            <person name="Ivanova N."/>
            <person name="Mavromatis K."/>
            <person name="Pati A."/>
            <person name="Chen A."/>
            <person name="Palaniappan K."/>
            <person name="Land M."/>
            <person name="Hauser L."/>
            <person name="Chang Y.J."/>
            <person name="Jeffries C.D."/>
            <person name="Detter J.C."/>
            <person name="Beck B."/>
            <person name="Woyke T."/>
            <person name="Bristow J."/>
            <person name="Eisen J.A."/>
            <person name="Markowitz V."/>
            <person name="Hugenholtz P."/>
            <person name="Kyrpides N.C."/>
            <person name="Klenk H.P."/>
        </authorList>
    </citation>
    <scope>NUCLEOTIDE SEQUENCE [LARGE SCALE GENOMIC DNA]</scope>
    <source>
        <strain evidence="10">ATCC 43644 / DSM 9630 / IS1B</strain>
    </source>
</reference>
<dbReference type="NCBIfam" id="NF002111">
    <property type="entry name" value="PRK00951.2-1"/>
    <property type="match status" value="1"/>
</dbReference>
<dbReference type="AlphaFoldDB" id="E8QYH9"/>
<evidence type="ECO:0000256" key="5">
    <source>
        <dbReference type="ARBA" id="ARBA00023239"/>
    </source>
</evidence>
<keyword evidence="6" id="KW-0963">Cytoplasm</keyword>
<comment type="catalytic activity">
    <reaction evidence="6 7">
        <text>D-erythro-1-(imidazol-4-yl)glycerol 3-phosphate = 3-(imidazol-4-yl)-2-oxopropyl phosphate + H2O</text>
        <dbReference type="Rhea" id="RHEA:11040"/>
        <dbReference type="ChEBI" id="CHEBI:15377"/>
        <dbReference type="ChEBI" id="CHEBI:57766"/>
        <dbReference type="ChEBI" id="CHEBI:58278"/>
        <dbReference type="EC" id="4.2.1.19"/>
    </reaction>
</comment>
<dbReference type="InterPro" id="IPR038494">
    <property type="entry name" value="IGPD_sf"/>
</dbReference>
<keyword evidence="5 6" id="KW-0456">Lyase</keyword>
<dbReference type="Pfam" id="PF00475">
    <property type="entry name" value="IGPD"/>
    <property type="match status" value="1"/>
</dbReference>
<evidence type="ECO:0000313" key="10">
    <source>
        <dbReference type="Proteomes" id="UP000008631"/>
    </source>
</evidence>
<evidence type="ECO:0000256" key="2">
    <source>
        <dbReference type="ARBA" id="ARBA00016664"/>
    </source>
</evidence>
<keyword evidence="4 6" id="KW-0368">Histidine biosynthesis</keyword>
<dbReference type="OrthoDB" id="9790411at2"/>
<proteinExistence type="inferred from homology"/>
<evidence type="ECO:0000256" key="6">
    <source>
        <dbReference type="HAMAP-Rule" id="MF_00076"/>
    </source>
</evidence>
<dbReference type="FunFam" id="3.30.230.40:FF:000003">
    <property type="entry name" value="Imidazoleglycerol-phosphate dehydratase HisB"/>
    <property type="match status" value="1"/>
</dbReference>
<evidence type="ECO:0000256" key="3">
    <source>
        <dbReference type="ARBA" id="ARBA00022605"/>
    </source>
</evidence>
<dbReference type="InterPro" id="IPR000807">
    <property type="entry name" value="ImidazoleglycerolP_deHydtase"/>
</dbReference>
<evidence type="ECO:0000256" key="7">
    <source>
        <dbReference type="RuleBase" id="RU000599"/>
    </source>
</evidence>
<sequence>MNSEPASPWPHRTAEIVRTTRETDIRLTLNLDGQGHARVETGVGFFDHMLDALARHGLFDLEITCRGDLHVDDHHTVEDVGICFGQALHAALGDKRGIRRYGHCVLPMDETLVTVAVDLGGRPHWSWKVAMPTPKIGRFDSELVAEFWRAVAIHGNLNFHAILHDGGNCHHVAEAVFKAAAQALRDASAHDPRRPDVPSTKGTLTQ</sequence>
<evidence type="ECO:0000256" key="4">
    <source>
        <dbReference type="ARBA" id="ARBA00023102"/>
    </source>
</evidence>
<dbReference type="NCBIfam" id="NF002109">
    <property type="entry name" value="PRK00951.1-5"/>
    <property type="match status" value="1"/>
</dbReference>
<dbReference type="PROSITE" id="PS00954">
    <property type="entry name" value="IGP_DEHYDRATASE_1"/>
    <property type="match status" value="1"/>
</dbReference>
<comment type="similarity">
    <text evidence="6 7">Belongs to the imidazoleglycerol-phosphate dehydratase family.</text>
</comment>
<comment type="pathway">
    <text evidence="1 6 7">Amino-acid biosynthesis; L-histidine biosynthesis; L-histidine from 5-phospho-alpha-D-ribose 1-diphosphate: step 6/9.</text>
</comment>
<dbReference type="GO" id="GO:0005737">
    <property type="term" value="C:cytoplasm"/>
    <property type="evidence" value="ECO:0007669"/>
    <property type="project" value="UniProtKB-SubCell"/>
</dbReference>
<dbReference type="GO" id="GO:0000105">
    <property type="term" value="P:L-histidine biosynthetic process"/>
    <property type="evidence" value="ECO:0007669"/>
    <property type="project" value="UniProtKB-UniRule"/>
</dbReference>
<dbReference type="UniPathway" id="UPA00031">
    <property type="reaction ID" value="UER00011"/>
</dbReference>
<dbReference type="Gene3D" id="3.30.230.40">
    <property type="entry name" value="Imidazole glycerol phosphate dehydratase, domain 1"/>
    <property type="match status" value="2"/>
</dbReference>
<feature type="region of interest" description="Disordered" evidence="8">
    <location>
        <begin position="187"/>
        <end position="206"/>
    </location>
</feature>
<feature type="compositionally biased region" description="Basic and acidic residues" evidence="8">
    <location>
        <begin position="187"/>
        <end position="196"/>
    </location>
</feature>
<dbReference type="HAMAP" id="MF_00076">
    <property type="entry name" value="HisB"/>
    <property type="match status" value="1"/>
</dbReference>
<dbReference type="KEGG" id="ipa:Isop_3605"/>
<accession>E8QYH9</accession>
<dbReference type="Proteomes" id="UP000008631">
    <property type="component" value="Chromosome"/>
</dbReference>
<dbReference type="InterPro" id="IPR020568">
    <property type="entry name" value="Ribosomal_Su5_D2-typ_SF"/>
</dbReference>
<dbReference type="CDD" id="cd07914">
    <property type="entry name" value="IGPD"/>
    <property type="match status" value="1"/>
</dbReference>
<name>E8QYH9_ISOPI</name>
<comment type="subcellular location">
    <subcellularLocation>
        <location evidence="6 7">Cytoplasm</location>
    </subcellularLocation>
</comment>
<keyword evidence="3 6" id="KW-0028">Amino-acid biosynthesis</keyword>
<dbReference type="GO" id="GO:0004424">
    <property type="term" value="F:imidazoleglycerol-phosphate dehydratase activity"/>
    <property type="evidence" value="ECO:0007669"/>
    <property type="project" value="UniProtKB-UniRule"/>
</dbReference>
<dbReference type="EMBL" id="CP002353">
    <property type="protein sequence ID" value="ADV64162.1"/>
    <property type="molecule type" value="Genomic_DNA"/>
</dbReference>
<dbReference type="FunFam" id="3.30.230.40:FF:000001">
    <property type="entry name" value="Imidazoleglycerol-phosphate dehydratase HisB"/>
    <property type="match status" value="1"/>
</dbReference>
<protein>
    <recommendedName>
        <fullName evidence="2 6">Imidazoleglycerol-phosphate dehydratase</fullName>
        <shortName evidence="6">IGPD</shortName>
        <ecNumber evidence="6 7">4.2.1.19</ecNumber>
    </recommendedName>
</protein>
<evidence type="ECO:0000256" key="8">
    <source>
        <dbReference type="SAM" id="MobiDB-lite"/>
    </source>
</evidence>
<dbReference type="PANTHER" id="PTHR23133:SF2">
    <property type="entry name" value="IMIDAZOLEGLYCEROL-PHOSPHATE DEHYDRATASE"/>
    <property type="match status" value="1"/>
</dbReference>
<dbReference type="SUPFAM" id="SSF54211">
    <property type="entry name" value="Ribosomal protein S5 domain 2-like"/>
    <property type="match status" value="2"/>
</dbReference>